<sequence>MRRLLIGLGLMGVLWAFQPGLAGDAPLQAQHEVGIRIPVILRLEVVELGLRMEALPQGRLTLGPGSYRLRIVSNTRWRLWLVPLLENPSSEVSSFLLEGRGREEVTLQVPAGATWEVWVRVGGG</sequence>
<evidence type="ECO:0000313" key="2">
    <source>
        <dbReference type="EMBL" id="RTH32312.1"/>
    </source>
</evidence>
<dbReference type="Proteomes" id="UP000288051">
    <property type="component" value="Unassembled WGS sequence"/>
</dbReference>
<gene>
    <name evidence="1" type="ORF">AN926_12565</name>
    <name evidence="2" type="ORF">CSW37_12200</name>
</gene>
<evidence type="ECO:0000313" key="3">
    <source>
        <dbReference type="Proteomes" id="UP000053099"/>
    </source>
</evidence>
<proteinExistence type="predicted"/>
<dbReference type="EMBL" id="PELZ01000453">
    <property type="protein sequence ID" value="RTH32312.1"/>
    <property type="molecule type" value="Genomic_DNA"/>
</dbReference>
<name>A0A0N0IPH8_THESC</name>
<accession>A0A0N0IPH8</accession>
<evidence type="ECO:0000313" key="4">
    <source>
        <dbReference type="Proteomes" id="UP000288051"/>
    </source>
</evidence>
<dbReference type="Proteomes" id="UP000053099">
    <property type="component" value="Unassembled WGS sequence"/>
</dbReference>
<reference evidence="2 4" key="2">
    <citation type="journal article" date="2019" name="Extremophiles">
        <title>Biogeography of thermophiles and predominance of Thermus scotoductus in domestic water heaters.</title>
        <authorList>
            <person name="Wilpiszeski R.L."/>
            <person name="Zhang Z."/>
            <person name="House C.H."/>
        </authorList>
    </citation>
    <scope>NUCLEOTIDE SEQUENCE [LARGE SCALE GENOMIC DNA]</scope>
    <source>
        <strain evidence="2 4">24_S24</strain>
    </source>
</reference>
<dbReference type="EMBL" id="LJJR01000054">
    <property type="protein sequence ID" value="KPD25350.1"/>
    <property type="molecule type" value="Genomic_DNA"/>
</dbReference>
<reference evidence="1 3" key="1">
    <citation type="submission" date="2015-09" db="EMBL/GenBank/DDBJ databases">
        <title>Draft genome sequence of Thermus scotoductus strain K1 isolated from a geothermal spring in Nagorno-Karabakh, Armenia.</title>
        <authorList>
            <person name="Saghatelyan A."/>
            <person name="Poghosyan L."/>
            <person name="Panosyan H."/>
            <person name="Birkeland N.-K."/>
        </authorList>
    </citation>
    <scope>NUCLEOTIDE SEQUENCE [LARGE SCALE GENOMIC DNA]</scope>
    <source>
        <strain evidence="1 3">K1</strain>
    </source>
</reference>
<dbReference type="AlphaFoldDB" id="A0A0N0IPH8"/>
<dbReference type="PATRIC" id="fig|37636.3.peg.2224"/>
<evidence type="ECO:0000313" key="1">
    <source>
        <dbReference type="EMBL" id="KPD25350.1"/>
    </source>
</evidence>
<comment type="caution">
    <text evidence="1">The sequence shown here is derived from an EMBL/GenBank/DDBJ whole genome shotgun (WGS) entry which is preliminary data.</text>
</comment>
<protein>
    <submittedName>
        <fullName evidence="1">Uncharacterized protein</fullName>
    </submittedName>
</protein>
<organism evidence="1 3">
    <name type="scientific">Thermus scotoductus</name>
    <dbReference type="NCBI Taxonomy" id="37636"/>
    <lineage>
        <taxon>Bacteria</taxon>
        <taxon>Thermotogati</taxon>
        <taxon>Deinococcota</taxon>
        <taxon>Deinococci</taxon>
        <taxon>Thermales</taxon>
        <taxon>Thermaceae</taxon>
        <taxon>Thermus</taxon>
    </lineage>
</organism>